<protein>
    <submittedName>
        <fullName evidence="1">Uncharacterized protein</fullName>
    </submittedName>
</protein>
<evidence type="ECO:0000313" key="1">
    <source>
        <dbReference type="EMBL" id="KAH6931097.1"/>
    </source>
</evidence>
<proteinExistence type="predicted"/>
<sequence>MKERLRLEPHEQASHDFRALRKRATESGDEKSRAKKSLCLSATSTSPVRYPLSSSLTLMPLSSPRPRRKTFGCTRSTYLPLHPAPPHFGESERGAVKTAGSNDGGTTGPICVQARNEIARDNSVSPRSVRTERSRRKNKQPPPPPRMQHVRARRFL</sequence>
<keyword evidence="2" id="KW-1185">Reference proteome</keyword>
<evidence type="ECO:0000313" key="2">
    <source>
        <dbReference type="Proteomes" id="UP000821845"/>
    </source>
</evidence>
<dbReference type="EMBL" id="CM023485">
    <property type="protein sequence ID" value="KAH6931097.1"/>
    <property type="molecule type" value="Genomic_DNA"/>
</dbReference>
<organism evidence="1 2">
    <name type="scientific">Hyalomma asiaticum</name>
    <name type="common">Tick</name>
    <dbReference type="NCBI Taxonomy" id="266040"/>
    <lineage>
        <taxon>Eukaryota</taxon>
        <taxon>Metazoa</taxon>
        <taxon>Ecdysozoa</taxon>
        <taxon>Arthropoda</taxon>
        <taxon>Chelicerata</taxon>
        <taxon>Arachnida</taxon>
        <taxon>Acari</taxon>
        <taxon>Parasitiformes</taxon>
        <taxon>Ixodida</taxon>
        <taxon>Ixodoidea</taxon>
        <taxon>Ixodidae</taxon>
        <taxon>Hyalomminae</taxon>
        <taxon>Hyalomma</taxon>
    </lineage>
</organism>
<reference evidence="1" key="1">
    <citation type="submission" date="2020-05" db="EMBL/GenBank/DDBJ databases">
        <title>Large-scale comparative analyses of tick genomes elucidate their genetic diversity and vector capacities.</title>
        <authorList>
            <person name="Jia N."/>
            <person name="Wang J."/>
            <person name="Shi W."/>
            <person name="Du L."/>
            <person name="Sun Y."/>
            <person name="Zhan W."/>
            <person name="Jiang J."/>
            <person name="Wang Q."/>
            <person name="Zhang B."/>
            <person name="Ji P."/>
            <person name="Sakyi L.B."/>
            <person name="Cui X."/>
            <person name="Yuan T."/>
            <person name="Jiang B."/>
            <person name="Yang W."/>
            <person name="Lam T.T.-Y."/>
            <person name="Chang Q."/>
            <person name="Ding S."/>
            <person name="Wang X."/>
            <person name="Zhu J."/>
            <person name="Ruan X."/>
            <person name="Zhao L."/>
            <person name="Wei J."/>
            <person name="Que T."/>
            <person name="Du C."/>
            <person name="Cheng J."/>
            <person name="Dai P."/>
            <person name="Han X."/>
            <person name="Huang E."/>
            <person name="Gao Y."/>
            <person name="Liu J."/>
            <person name="Shao H."/>
            <person name="Ye R."/>
            <person name="Li L."/>
            <person name="Wei W."/>
            <person name="Wang X."/>
            <person name="Wang C."/>
            <person name="Yang T."/>
            <person name="Huo Q."/>
            <person name="Li W."/>
            <person name="Guo W."/>
            <person name="Chen H."/>
            <person name="Zhou L."/>
            <person name="Ni X."/>
            <person name="Tian J."/>
            <person name="Zhou Y."/>
            <person name="Sheng Y."/>
            <person name="Liu T."/>
            <person name="Pan Y."/>
            <person name="Xia L."/>
            <person name="Li J."/>
            <person name="Zhao F."/>
            <person name="Cao W."/>
        </authorList>
    </citation>
    <scope>NUCLEOTIDE SEQUENCE</scope>
    <source>
        <strain evidence="1">Hyas-2018</strain>
    </source>
</reference>
<comment type="caution">
    <text evidence="1">The sequence shown here is derived from an EMBL/GenBank/DDBJ whole genome shotgun (WGS) entry which is preliminary data.</text>
</comment>
<gene>
    <name evidence="1" type="ORF">HPB50_022207</name>
</gene>
<name>A0ACB7S7D1_HYAAI</name>
<accession>A0ACB7S7D1</accession>
<dbReference type="Proteomes" id="UP000821845">
    <property type="component" value="Chromosome 5"/>
</dbReference>